<dbReference type="InterPro" id="IPR027417">
    <property type="entry name" value="P-loop_NTPase"/>
</dbReference>
<dbReference type="PROSITE" id="PS51204">
    <property type="entry name" value="HSA"/>
    <property type="match status" value="1"/>
</dbReference>
<feature type="region of interest" description="Disordered" evidence="11">
    <location>
        <begin position="1848"/>
        <end position="1933"/>
    </location>
</feature>
<feature type="compositionally biased region" description="Polar residues" evidence="11">
    <location>
        <begin position="2225"/>
        <end position="2238"/>
    </location>
</feature>
<dbReference type="EMBL" id="UXSR01000217">
    <property type="protein sequence ID" value="VDD75629.1"/>
    <property type="molecule type" value="Genomic_DNA"/>
</dbReference>
<dbReference type="CDD" id="cd18003">
    <property type="entry name" value="DEXQc_SRCAP"/>
    <property type="match status" value="1"/>
</dbReference>
<dbReference type="FunFam" id="1.20.120.850:FF:000012">
    <property type="entry name" value="protein PHOTOPERIOD-INDEPENDENT EARLY FLOWERING 1 isoform X3"/>
    <property type="match status" value="1"/>
</dbReference>
<dbReference type="Gene3D" id="3.40.50.300">
    <property type="entry name" value="P-loop containing nucleotide triphosphate hydrolases"/>
    <property type="match status" value="1"/>
</dbReference>
<feature type="coiled-coil region" evidence="10">
    <location>
        <begin position="1779"/>
        <end position="1822"/>
    </location>
</feature>
<feature type="region of interest" description="Disordered" evidence="11">
    <location>
        <begin position="1677"/>
        <end position="1718"/>
    </location>
</feature>
<dbReference type="FunFam" id="3.40.50.10810:FF:000005">
    <property type="entry name" value="Photoperiod-independent early flowering 1"/>
    <property type="match status" value="1"/>
</dbReference>
<evidence type="ECO:0000256" key="2">
    <source>
        <dbReference type="ARBA" id="ARBA00009220"/>
    </source>
</evidence>
<feature type="compositionally biased region" description="Basic and acidic residues" evidence="11">
    <location>
        <begin position="1887"/>
        <end position="1910"/>
    </location>
</feature>
<feature type="region of interest" description="Disordered" evidence="11">
    <location>
        <begin position="413"/>
        <end position="489"/>
    </location>
</feature>
<keyword evidence="4" id="KW-0378">Hydrolase</keyword>
<proteinExistence type="inferred from homology"/>
<feature type="domain" description="Helicase C-terminal" evidence="13">
    <location>
        <begin position="1383"/>
        <end position="1554"/>
    </location>
</feature>
<dbReference type="OrthoDB" id="448448at2759"/>
<feature type="compositionally biased region" description="Polar residues" evidence="11">
    <location>
        <begin position="1982"/>
        <end position="1994"/>
    </location>
</feature>
<dbReference type="GO" id="GO:0016887">
    <property type="term" value="F:ATP hydrolysis activity"/>
    <property type="evidence" value="ECO:0007669"/>
    <property type="project" value="TreeGrafter"/>
</dbReference>
<dbReference type="Pfam" id="PF00176">
    <property type="entry name" value="SNF2-rel_dom"/>
    <property type="match status" value="1"/>
</dbReference>
<feature type="region of interest" description="Disordered" evidence="11">
    <location>
        <begin position="2116"/>
        <end position="2170"/>
    </location>
</feature>
<dbReference type="Pfam" id="PF07529">
    <property type="entry name" value="HSA"/>
    <property type="match status" value="1"/>
</dbReference>
<evidence type="ECO:0000256" key="8">
    <source>
        <dbReference type="ARBA" id="ARBA00023125"/>
    </source>
</evidence>
<feature type="compositionally biased region" description="Basic residues" evidence="11">
    <location>
        <begin position="1857"/>
        <end position="1873"/>
    </location>
</feature>
<dbReference type="CDD" id="cd18793">
    <property type="entry name" value="SF2_C_SNF"/>
    <property type="match status" value="1"/>
</dbReference>
<dbReference type="STRING" id="53468.A0A0R3U4P6"/>
<dbReference type="SMART" id="SM00573">
    <property type="entry name" value="HSA"/>
    <property type="match status" value="1"/>
</dbReference>
<dbReference type="SMART" id="SM00487">
    <property type="entry name" value="DEXDc"/>
    <property type="match status" value="1"/>
</dbReference>
<evidence type="ECO:0008006" key="17">
    <source>
        <dbReference type="Google" id="ProtNLM"/>
    </source>
</evidence>
<evidence type="ECO:0000313" key="16">
    <source>
        <dbReference type="Proteomes" id="UP000267029"/>
    </source>
</evidence>
<organism evidence="15 16">
    <name type="scientific">Mesocestoides corti</name>
    <name type="common">Flatworm</name>
    <dbReference type="NCBI Taxonomy" id="53468"/>
    <lineage>
        <taxon>Eukaryota</taxon>
        <taxon>Metazoa</taxon>
        <taxon>Spiralia</taxon>
        <taxon>Lophotrochozoa</taxon>
        <taxon>Platyhelminthes</taxon>
        <taxon>Cestoda</taxon>
        <taxon>Eucestoda</taxon>
        <taxon>Cyclophyllidea</taxon>
        <taxon>Mesocestoididae</taxon>
        <taxon>Mesocestoides</taxon>
    </lineage>
</organism>
<feature type="domain" description="HSA" evidence="14">
    <location>
        <begin position="182"/>
        <end position="254"/>
    </location>
</feature>
<evidence type="ECO:0000256" key="10">
    <source>
        <dbReference type="SAM" id="Coils"/>
    </source>
</evidence>
<evidence type="ECO:0000259" key="14">
    <source>
        <dbReference type="PROSITE" id="PS51204"/>
    </source>
</evidence>
<dbReference type="GO" id="GO:0042393">
    <property type="term" value="F:histone binding"/>
    <property type="evidence" value="ECO:0007669"/>
    <property type="project" value="TreeGrafter"/>
</dbReference>
<feature type="compositionally biased region" description="Basic and acidic residues" evidence="11">
    <location>
        <begin position="1589"/>
        <end position="1598"/>
    </location>
</feature>
<keyword evidence="7" id="KW-0156">Chromatin regulator</keyword>
<feature type="compositionally biased region" description="Low complexity" evidence="11">
    <location>
        <begin position="1911"/>
        <end position="1924"/>
    </location>
</feature>
<dbReference type="PROSITE" id="PS51194">
    <property type="entry name" value="HELICASE_CTER"/>
    <property type="match status" value="1"/>
</dbReference>
<evidence type="ECO:0000313" key="15">
    <source>
        <dbReference type="EMBL" id="VDD75629.1"/>
    </source>
</evidence>
<reference evidence="15 16" key="1">
    <citation type="submission" date="2018-10" db="EMBL/GenBank/DDBJ databases">
        <authorList>
            <consortium name="Pathogen Informatics"/>
        </authorList>
    </citation>
    <scope>NUCLEOTIDE SEQUENCE [LARGE SCALE GENOMIC DNA]</scope>
</reference>
<dbReference type="GO" id="GO:0003677">
    <property type="term" value="F:DNA binding"/>
    <property type="evidence" value="ECO:0007669"/>
    <property type="project" value="UniProtKB-KW"/>
</dbReference>
<evidence type="ECO:0000256" key="3">
    <source>
        <dbReference type="ARBA" id="ARBA00022741"/>
    </source>
</evidence>
<feature type="region of interest" description="Disordered" evidence="11">
    <location>
        <begin position="1589"/>
        <end position="1615"/>
    </location>
</feature>
<keyword evidence="8" id="KW-0238">DNA-binding</keyword>
<evidence type="ECO:0000259" key="13">
    <source>
        <dbReference type="PROSITE" id="PS51194"/>
    </source>
</evidence>
<gene>
    <name evidence="15" type="ORF">MCOS_LOCUS1632</name>
</gene>
<keyword evidence="5" id="KW-0347">Helicase</keyword>
<dbReference type="GO" id="GO:0000812">
    <property type="term" value="C:Swr1 complex"/>
    <property type="evidence" value="ECO:0007669"/>
    <property type="project" value="TreeGrafter"/>
</dbReference>
<dbReference type="GO" id="GO:0005524">
    <property type="term" value="F:ATP binding"/>
    <property type="evidence" value="ECO:0007669"/>
    <property type="project" value="UniProtKB-KW"/>
</dbReference>
<dbReference type="PROSITE" id="PS51192">
    <property type="entry name" value="HELICASE_ATP_BIND_1"/>
    <property type="match status" value="1"/>
</dbReference>
<evidence type="ECO:0000256" key="5">
    <source>
        <dbReference type="ARBA" id="ARBA00022806"/>
    </source>
</evidence>
<dbReference type="GO" id="GO:0004386">
    <property type="term" value="F:helicase activity"/>
    <property type="evidence" value="ECO:0007669"/>
    <property type="project" value="UniProtKB-KW"/>
</dbReference>
<feature type="domain" description="Helicase ATP-binding" evidence="12">
    <location>
        <begin position="643"/>
        <end position="808"/>
    </location>
</feature>
<feature type="compositionally biased region" description="Low complexity" evidence="11">
    <location>
        <begin position="529"/>
        <end position="554"/>
    </location>
</feature>
<feature type="compositionally biased region" description="Low complexity" evidence="11">
    <location>
        <begin position="2157"/>
        <end position="2170"/>
    </location>
</feature>
<evidence type="ECO:0000256" key="6">
    <source>
        <dbReference type="ARBA" id="ARBA00022840"/>
    </source>
</evidence>
<evidence type="ECO:0000256" key="11">
    <source>
        <dbReference type="SAM" id="MobiDB-lite"/>
    </source>
</evidence>
<feature type="compositionally biased region" description="Acidic residues" evidence="11">
    <location>
        <begin position="347"/>
        <end position="365"/>
    </location>
</feature>
<dbReference type="Gene3D" id="3.40.50.10810">
    <property type="entry name" value="Tandem AAA-ATPase domain"/>
    <property type="match status" value="1"/>
</dbReference>
<sequence>MCENEDREKLSVVSLPISDQSSSNPKTKIIALLKNKLNSIQLHYHEFLAELTYLQSGGLLTDFDSWRRKRPQELMHALCSGHLDSEDLNKISDFMSGNLQMHEMFPVEVSTTQVDDVDEESDDDIDGILDETLIPVVVRREVETLKRVLEFKRLGLWSRDAASLFADDKQKSSDNKPSLSSLAAPPELTRPKDHLDYLFAELRWLAEDFKKERHWKKVSAKKLAYAALKVFKEKAERSQKAEREEIARIRKQCSLIARMVRDWWRQMDKIVQTKQKARLTARHQQAMSTHLGHVIETTERYTLWLTEGITGAKKPQQPTTANSDTESEFPDKGLMEGDTPKKNTSVEDSDVEFEAEIENSSDDEETIAKEEEMARQEVGSLQNESDEIAALCAEAEASIDELLPPGYLEHLQGLAAHVKEEENDRGTDPSPMRVPNEDGFKQESPEHADRRPLRKKRRLDSTLNTSTEKTALNAESEAPENYDKKPLTMKTKEVSELKAEADMSINELLARYGLGPEQLGNWKGQQDVSESSAGATSTGSDSASDTEGSDTSSTKGSLSAETDKDEVEELGIQELLSENEAEDQEECQSTLPPDPQLKAITDEAMSAQPQGNTLASVAVPVKTPFLLSGTLREYQIVGLSWLVAIYEKRLNGILADEMGLGKTIQTIALLAHLACELGIWGPHLIVVPTSVILNWEVEFKKWCPGFKILTYFGSAKERKAKRKGWTKTNAFHVCITSYRLAIQDSSAFKRKKWKYLILDEAQNIKNFKSQRWQTLLTFNSQRRLLLTGTPLQNSLMELWSLMHFLMPNIFQSHREFQEWFASPLTGMIEGNDDYNEQLVLRLHKVLRPFLLRRLKEDVERQMPKKYEHVILCRLSKRQRYLYDDFMSLSTTKDTLASGQFLSVMNILMQLRKVCNHPNLFEPRPITSPFHMEDDEVHFELPRLIAEASHPFLVAFSSTASPSAWTQPCTLDWLDRAGTAARLLGQTASLAEMARDLPGFVARRVHDLQATPGLISVVENSDPVDSVSRQRNFFTGLKRRQNVEDESHLGRRRQPPVFLPRSVVFEVNEEVANTMGDYYPPGTKIPYPTLPRPVLDGTAYIPTQRRTNHWDAGIPKGVLRSRQLERHNRLSFISRVNERRCTNLLNCSPSFDSTSMLTPDLVYLLTSAIIRRPVSKPCRFATGSWVSCQQALRTWPDKRACSGFDGPPNYCRHPVDVIGCLNAVGPQATKVEQLQAVYGPEASFAVRAVSSSTLRQMLFSPADCLNYFADDLSKFLITTPSAVSSGIRLHVSCPRVHRCETQQEAVFESLLRPFLDSAGVFSHCSKTSSVHRKATVPAKTRCPCTSLTFRSWLMPAQLHQVSNSHCFQFPDPRLIQYDCGKLQRLDLLLRELYADDHRVLIFTQMARMLDILEQFLAYHGYRYLRLDGTTKVEQRQVLMERFNMDSRIFIFILSTRSGGLGINLTGADTVIFYDSDWNPTMDAQAQDRQVTTLLPHAGLTETPVVWFCRCHRIGQTRDVHIYRLISERTVEENILRKANQKRLLSDVAIEGGKFTTAFFKQSIISDLFAEPSGLQDLVQDKEEREAAKAKRAEVVDAEKVPSSVDSPPSPPLLTTRSGRQIRWKGATSILLNAKHSASVATPNQSSITDSQWAAALEACEDDENDRAAAKRALDEAKAELEEFDESKPIDSTVNDDGDAKTTAAEDAAPSIEGSTSDPLARFAKKRQERIRSETQDAVLTDTSPVNLTPEASVERELAEFESLLRPIERFGVNHLESFQDDTLNLELEQVEAQIEESKKEWKLKTLKALHEAEEERAELEEDEILYCDPNYDPEAARLAELDELERAEEMEEAERGFRGRRGRGAGHFRGRGPRVRGGVTGAGRGSVRRVDNERPVHRVPSERSIRSRDSDASGVSSSTTAAASSRFRHFPPSSDADDLFTDKAAWFHARIPESSGSRRRAAAPVYADWEEDAEDEPEATDIWSPSNRRALSSATVAGPPSKRGRGRGRGGRAVATRGKRRFTEQGRYEVKGVGREDDYIKRRRYVTPSMYAGETEDPTFFSPPAEAYARIKQPSSMKTMPQSQRSLVFENAKPSTAHAADKYQQYEQRQSQLYRRRGVGYSSPSPQIHFTSSPFSGPLGASGRGANRHLPGARNQTSSSSSLSVDRGSISMSQHNSKVLSSLMQVAADPMSSPSIPQPPNSIPQPCYEEEVSCSYQPINNQHEPQARFQNSQRQSNVGPQPKPQSLPKPTVCVPMRSANIAPPRQYQSPPKTVPTELTVPVQTLSNGVHSVQPIRQVLGTSGQPVFVITRQMKTTSGEVFHQRITQPVQPPTQFVQVVRRMSQGPSSFQPRGLFVGTAVPPAARFSSPATPPPLIRVANAPTPISTVSSLTRVTSPSAVLPVVNSANPNSVTTLPGRRVIRVVRSSAPNAIRILQPRIPP</sequence>
<feature type="compositionally biased region" description="Basic and acidic residues" evidence="11">
    <location>
        <begin position="417"/>
        <end position="427"/>
    </location>
</feature>
<dbReference type="InterPro" id="IPR014001">
    <property type="entry name" value="Helicase_ATP-bd"/>
</dbReference>
<name>A0A0R3U4P6_MESCO</name>
<keyword evidence="9" id="KW-0539">Nucleus</keyword>
<feature type="compositionally biased region" description="Acidic residues" evidence="11">
    <location>
        <begin position="1968"/>
        <end position="1978"/>
    </location>
</feature>
<feature type="region of interest" description="Disordered" evidence="11">
    <location>
        <begin position="310"/>
        <end position="366"/>
    </location>
</feature>
<feature type="region of interest" description="Disordered" evidence="11">
    <location>
        <begin position="2225"/>
        <end position="2251"/>
    </location>
</feature>
<feature type="region of interest" description="Disordered" evidence="11">
    <location>
        <begin position="2185"/>
        <end position="2206"/>
    </location>
</feature>
<dbReference type="PANTHER" id="PTHR45685">
    <property type="entry name" value="HELICASE SRCAP-RELATED"/>
    <property type="match status" value="1"/>
</dbReference>
<protein>
    <recommendedName>
        <fullName evidence="17">Helicase domino</fullName>
    </recommendedName>
</protein>
<feature type="region of interest" description="Disordered" evidence="11">
    <location>
        <begin position="1968"/>
        <end position="2016"/>
    </location>
</feature>
<feature type="compositionally biased region" description="Polar residues" evidence="11">
    <location>
        <begin position="461"/>
        <end position="470"/>
    </location>
</feature>
<accession>A0A0R3U4P6</accession>
<dbReference type="InterPro" id="IPR014012">
    <property type="entry name" value="HSA_dom"/>
</dbReference>
<dbReference type="GO" id="GO:0006338">
    <property type="term" value="P:chromatin remodeling"/>
    <property type="evidence" value="ECO:0007669"/>
    <property type="project" value="TreeGrafter"/>
</dbReference>
<feature type="region of interest" description="Disordered" evidence="11">
    <location>
        <begin position="516"/>
        <end position="565"/>
    </location>
</feature>
<dbReference type="InterPro" id="IPR001650">
    <property type="entry name" value="Helicase_C-like"/>
</dbReference>
<dbReference type="InterPro" id="IPR050520">
    <property type="entry name" value="INO80/SWR1_helicase"/>
</dbReference>
<feature type="compositionally biased region" description="Basic and acidic residues" evidence="11">
    <location>
        <begin position="329"/>
        <end position="345"/>
    </location>
</feature>
<feature type="compositionally biased region" description="Basic and acidic residues" evidence="11">
    <location>
        <begin position="435"/>
        <end position="451"/>
    </location>
</feature>
<dbReference type="Pfam" id="PF00271">
    <property type="entry name" value="Helicase_C"/>
    <property type="match status" value="1"/>
</dbReference>
<dbReference type="InterPro" id="IPR038718">
    <property type="entry name" value="SNF2-like_sf"/>
</dbReference>
<evidence type="ECO:0000256" key="9">
    <source>
        <dbReference type="ARBA" id="ARBA00023242"/>
    </source>
</evidence>
<feature type="compositionally biased region" description="Basic and acidic residues" evidence="11">
    <location>
        <begin position="1677"/>
        <end position="1687"/>
    </location>
</feature>
<feature type="region of interest" description="Disordered" evidence="11">
    <location>
        <begin position="168"/>
        <end position="187"/>
    </location>
</feature>
<keyword evidence="3" id="KW-0547">Nucleotide-binding</keyword>
<dbReference type="InterPro" id="IPR049730">
    <property type="entry name" value="SNF2/RAD54-like_C"/>
</dbReference>
<dbReference type="InterPro" id="IPR000330">
    <property type="entry name" value="SNF2_N"/>
</dbReference>
<dbReference type="Proteomes" id="UP000267029">
    <property type="component" value="Unassembled WGS sequence"/>
</dbReference>
<keyword evidence="10" id="KW-0175">Coiled coil</keyword>
<keyword evidence="16" id="KW-1185">Reference proteome</keyword>
<evidence type="ECO:0000256" key="7">
    <source>
        <dbReference type="ARBA" id="ARBA00022853"/>
    </source>
</evidence>
<evidence type="ECO:0000256" key="1">
    <source>
        <dbReference type="ARBA" id="ARBA00004123"/>
    </source>
</evidence>
<evidence type="ECO:0000256" key="4">
    <source>
        <dbReference type="ARBA" id="ARBA00022801"/>
    </source>
</evidence>
<comment type="similarity">
    <text evidence="2">Belongs to the SNF2/RAD54 helicase family. SWR1 subfamily.</text>
</comment>
<comment type="subcellular location">
    <subcellularLocation>
        <location evidence="1">Nucleus</location>
    </subcellularLocation>
</comment>
<dbReference type="PANTHER" id="PTHR45685:SF1">
    <property type="entry name" value="HELICASE SRCAP"/>
    <property type="match status" value="1"/>
</dbReference>
<dbReference type="SUPFAM" id="SSF52540">
    <property type="entry name" value="P-loop containing nucleoside triphosphate hydrolases"/>
    <property type="match status" value="2"/>
</dbReference>
<dbReference type="SMART" id="SM00490">
    <property type="entry name" value="HELICc"/>
    <property type="match status" value="1"/>
</dbReference>
<keyword evidence="6" id="KW-0067">ATP-binding</keyword>
<feature type="compositionally biased region" description="Polar residues" evidence="11">
    <location>
        <begin position="2121"/>
        <end position="2134"/>
    </location>
</feature>
<evidence type="ECO:0000259" key="12">
    <source>
        <dbReference type="PROSITE" id="PS51192"/>
    </source>
</evidence>